<evidence type="ECO:0000313" key="2">
    <source>
        <dbReference type="EMBL" id="AFO52197.1"/>
    </source>
</evidence>
<dbReference type="STRING" id="1212765.MHLP_03085"/>
<dbReference type="KEGG" id="mhl:MHLP_03085"/>
<dbReference type="PATRIC" id="fig|1212765.3.peg.698"/>
<accession>I7C6P2</accession>
<evidence type="ECO:0000256" key="1">
    <source>
        <dbReference type="SAM" id="MobiDB-lite"/>
    </source>
</evidence>
<evidence type="ECO:0000313" key="3">
    <source>
        <dbReference type="Proteomes" id="UP000006502"/>
    </source>
</evidence>
<sequence length="161" mass="17200">MTAGGVSGVACSSLGSSGEAALHSQAPRVKVQEGQKGPSQEVQMPSAIIKNATSVSPIRSEPEPNKVTYKFTNGRTASELTCTNGLYPGAGYDSSRNVILCQEDNRRDFFGWIAIGKAQPSKCEWNSLTQGYQCSSKGKKLNTVMLKGSPRIKTRTALQIS</sequence>
<dbReference type="Proteomes" id="UP000006502">
    <property type="component" value="Chromosome"/>
</dbReference>
<organism evidence="2 3">
    <name type="scientific">Mycoplasma haematolamae (strain Purdue)</name>
    <dbReference type="NCBI Taxonomy" id="1212765"/>
    <lineage>
        <taxon>Bacteria</taxon>
        <taxon>Bacillati</taxon>
        <taxon>Mycoplasmatota</taxon>
        <taxon>Mollicutes</taxon>
        <taxon>Mycoplasmataceae</taxon>
        <taxon>Mycoplasma</taxon>
    </lineage>
</organism>
<reference evidence="3" key="2">
    <citation type="submission" date="2012-07" db="EMBL/GenBank/DDBJ databases">
        <title>Complete genome sequence of 'Candidatus Mycoplasma haemolamae'.</title>
        <authorList>
            <person name="Guimaraes A.M.S."/>
            <person name="Toth B."/>
            <person name="Santos A.P."/>
            <person name="Nascimento N.C."/>
            <person name="Sojka J.E."/>
            <person name="Messick J.B."/>
        </authorList>
    </citation>
    <scope>NUCLEOTIDE SEQUENCE [LARGE SCALE GENOMIC DNA]</scope>
    <source>
        <strain evidence="3">Purdue</strain>
    </source>
</reference>
<keyword evidence="3" id="KW-1185">Reference proteome</keyword>
<reference evidence="2 3" key="1">
    <citation type="journal article" date="2012" name="J. Bacteriol.">
        <title>Genome Sequence of "Candidatus Mycoplasma haemolamae" Strain Purdue, a Red Blood Cell Pathogen of Alpacas (Vicugna pacos) and Llamas (Lama glama).</title>
        <authorList>
            <person name="Guimaraes A.M."/>
            <person name="Toth B."/>
            <person name="Santos A.P."/>
            <person name="do Nascimento N.C."/>
            <person name="Kritchevsky J.E."/>
            <person name="Messick J.B."/>
        </authorList>
    </citation>
    <scope>NUCLEOTIDE SEQUENCE [LARGE SCALE GENOMIC DNA]</scope>
    <source>
        <strain evidence="2 3">Purdue</strain>
    </source>
</reference>
<gene>
    <name evidence="2" type="ordered locus">MHLP_03085</name>
</gene>
<dbReference type="HOGENOM" id="CLU_132611_0_0_14"/>
<protein>
    <submittedName>
        <fullName evidence="2">Uncharacterized protein</fullName>
    </submittedName>
</protein>
<dbReference type="AlphaFoldDB" id="I7C6P2"/>
<proteinExistence type="predicted"/>
<dbReference type="EMBL" id="CP003731">
    <property type="protein sequence ID" value="AFO52197.1"/>
    <property type="molecule type" value="Genomic_DNA"/>
</dbReference>
<feature type="region of interest" description="Disordered" evidence="1">
    <location>
        <begin position="21"/>
        <end position="46"/>
    </location>
</feature>
<name>I7C6P2_MYCHA</name>